<organism evidence="1 2">
    <name type="scientific">Staphylothermus hellenicus (strain DSM 12710 / JCM 10830 / BK20S6-10-b1 / P8)</name>
    <dbReference type="NCBI Taxonomy" id="591019"/>
    <lineage>
        <taxon>Archaea</taxon>
        <taxon>Thermoproteota</taxon>
        <taxon>Thermoprotei</taxon>
        <taxon>Desulfurococcales</taxon>
        <taxon>Desulfurococcaceae</taxon>
        <taxon>Staphylothermus</taxon>
    </lineage>
</organism>
<evidence type="ECO:0000313" key="1">
    <source>
        <dbReference type="EMBL" id="ADI31349.1"/>
    </source>
</evidence>
<protein>
    <submittedName>
        <fullName evidence="1">Uncharacterized protein</fullName>
    </submittedName>
</protein>
<sequence>MNRIVATKRKPINVSENLALRPATQNPKIIGKIYKQLTSLNNQKMNSFLYISSIDFFLALLMY</sequence>
<reference evidence="1 2" key="2">
    <citation type="journal article" date="2011" name="Stand. Genomic Sci.">
        <title>Complete genome sequence of Staphylothermus hellenicus P8.</title>
        <authorList>
            <person name="Anderson I."/>
            <person name="Wirth R."/>
            <person name="Lucas S."/>
            <person name="Copeland A."/>
            <person name="Lapidus A."/>
            <person name="Cheng J.F."/>
            <person name="Goodwin L."/>
            <person name="Pitluck S."/>
            <person name="Davenport K."/>
            <person name="Detter J.C."/>
            <person name="Han C."/>
            <person name="Tapia R."/>
            <person name="Land M."/>
            <person name="Hauser L."/>
            <person name="Pati A."/>
            <person name="Mikhailova N."/>
            <person name="Woyke T."/>
            <person name="Klenk H.P."/>
            <person name="Kyrpides N."/>
            <person name="Ivanova N."/>
        </authorList>
    </citation>
    <scope>NUCLEOTIDE SEQUENCE [LARGE SCALE GENOMIC DNA]</scope>
    <source>
        <strain evidence="2">DSM 12710 / JCM 10830 / BK20S6-10-b1 / P8</strain>
    </source>
</reference>
<keyword evidence="2" id="KW-1185">Reference proteome</keyword>
<dbReference type="Proteomes" id="UP000002573">
    <property type="component" value="Chromosome"/>
</dbReference>
<dbReference type="STRING" id="591019.Shell_0208"/>
<proteinExistence type="predicted"/>
<dbReference type="EMBL" id="CP002051">
    <property type="protein sequence ID" value="ADI31349.1"/>
    <property type="molecule type" value="Genomic_DNA"/>
</dbReference>
<evidence type="ECO:0000313" key="2">
    <source>
        <dbReference type="Proteomes" id="UP000002573"/>
    </source>
</evidence>
<dbReference type="HOGENOM" id="CLU_2875247_0_0_2"/>
<name>D7DB02_STAHD</name>
<dbReference type="AlphaFoldDB" id="D7DB02"/>
<dbReference type="KEGG" id="shc:Shell_0208"/>
<reference evidence="2" key="1">
    <citation type="submission" date="2010-05" db="EMBL/GenBank/DDBJ databases">
        <title>Complete sequence of Staphylothermus hellenicus DSM 12710.</title>
        <authorList>
            <consortium name="US DOE Joint Genome Institute"/>
            <person name="Lucas S."/>
            <person name="Copeland A."/>
            <person name="Lapidus A."/>
            <person name="Cheng J.-F."/>
            <person name="Bruce D."/>
            <person name="Goodwin L."/>
            <person name="Pitluck S."/>
            <person name="Davenport K."/>
            <person name="Detter J.C."/>
            <person name="Han C."/>
            <person name="Tapia R."/>
            <person name="Larimer F."/>
            <person name="Land M."/>
            <person name="Hauser L."/>
            <person name="Kyrpides N."/>
            <person name="Mikhailova N."/>
            <person name="Anderson I.J."/>
            <person name="Woyke T."/>
        </authorList>
    </citation>
    <scope>NUCLEOTIDE SEQUENCE [LARGE SCALE GENOMIC DNA]</scope>
    <source>
        <strain evidence="2">DSM 12710 / JCM 10830 / BK20S6-10-b1 / P8</strain>
    </source>
</reference>
<gene>
    <name evidence="1" type="ordered locus">Shell_0208</name>
</gene>
<accession>D7DB02</accession>